<dbReference type="KEGG" id="cps:CPS_4981"/>
<reference evidence="1" key="1">
    <citation type="journal article" date="2005" name="Proc. Natl. Acad. Sci. U.S.A.">
        <title>The psychrophilic lifestyle as revealed by the genome sequence of Colwellia psychrerythraea 34H through genomic and proteomic analyses.</title>
        <authorList>
            <person name="Methe B.A."/>
            <person name="Nelson K.E."/>
            <person name="Deming J.W."/>
            <person name="Momen B."/>
            <person name="Melamud E."/>
            <person name="Zhang X."/>
            <person name="Moult J."/>
            <person name="Madupu R."/>
            <person name="Nelson W.C."/>
            <person name="Dodson R.J."/>
            <person name="Brinkac L.M."/>
            <person name="Daugherty S.C."/>
            <person name="Durkin A.S."/>
            <person name="DeBoy R.T."/>
            <person name="Kolonay J.F."/>
            <person name="Sullivan S.A."/>
            <person name="Zhou L."/>
            <person name="Davidsen T.M."/>
            <person name="Wu M."/>
            <person name="Huston A.L."/>
            <person name="Lewis M."/>
            <person name="Weaver B."/>
            <person name="Weidman J.F."/>
            <person name="Khouri H."/>
            <person name="Utterback T.R."/>
            <person name="Feldblyum T.V."/>
            <person name="Fraser C.M."/>
        </authorList>
    </citation>
    <scope>NUCLEOTIDE SEQUENCE [LARGE SCALE GENOMIC DNA]</scope>
    <source>
        <strain evidence="1">34H</strain>
    </source>
</reference>
<dbReference type="HOGENOM" id="CLU_2971639_0_0_6"/>
<gene>
    <name evidence="1" type="ordered locus">CPS_4981</name>
</gene>
<sequence>MVIDEQEETSKLSSNTKTIGMLFIHNPLLFLNHSITIFSINDTQGVYFLNKVELHYHA</sequence>
<organism evidence="1 2">
    <name type="scientific">Colwellia psychrerythraea (strain 34H / ATCC BAA-681)</name>
    <name type="common">Vibrio psychroerythus</name>
    <dbReference type="NCBI Taxonomy" id="167879"/>
    <lineage>
        <taxon>Bacteria</taxon>
        <taxon>Pseudomonadati</taxon>
        <taxon>Pseudomonadota</taxon>
        <taxon>Gammaproteobacteria</taxon>
        <taxon>Alteromonadales</taxon>
        <taxon>Colwelliaceae</taxon>
        <taxon>Colwellia</taxon>
    </lineage>
</organism>
<dbReference type="EMBL" id="CP000083">
    <property type="protein sequence ID" value="AAZ28810.1"/>
    <property type="molecule type" value="Genomic_DNA"/>
</dbReference>
<dbReference type="AlphaFoldDB" id="Q47UA3"/>
<proteinExistence type="predicted"/>
<dbReference type="Proteomes" id="UP000000547">
    <property type="component" value="Chromosome"/>
</dbReference>
<name>Q47UA3_COLP3</name>
<evidence type="ECO:0000313" key="2">
    <source>
        <dbReference type="Proteomes" id="UP000000547"/>
    </source>
</evidence>
<evidence type="ECO:0000313" key="1">
    <source>
        <dbReference type="EMBL" id="AAZ28810.1"/>
    </source>
</evidence>
<protein>
    <submittedName>
        <fullName evidence="1">Uncharacterized protein</fullName>
    </submittedName>
</protein>
<accession>Q47UA3</accession>